<sequence>MRGKRLVAAAVAVAPVAVAGAVATTVGEAVAAVVAEAVAATVGEAVAAKAAEAVAATVRGAVVLAVTVGEAVTVAAMVAKAAAAMWQRWWPALCHDTNTACGRVCVGVCAQDLGDRGAPPRCTRRRATCWQIPFQ</sequence>
<dbReference type="EMBL" id="CM020618">
    <property type="protein sequence ID" value="KAK1859716.1"/>
    <property type="molecule type" value="Genomic_DNA"/>
</dbReference>
<comment type="caution">
    <text evidence="1">The sequence shown here is derived from an EMBL/GenBank/DDBJ whole genome shotgun (WGS) entry which is preliminary data.</text>
</comment>
<dbReference type="Proteomes" id="UP000798662">
    <property type="component" value="Chromosome 1"/>
</dbReference>
<gene>
    <name evidence="1" type="ORF">I4F81_002310</name>
</gene>
<accession>A0ACC3BQR0</accession>
<evidence type="ECO:0000313" key="2">
    <source>
        <dbReference type="Proteomes" id="UP000798662"/>
    </source>
</evidence>
<keyword evidence="2" id="KW-1185">Reference proteome</keyword>
<organism evidence="1 2">
    <name type="scientific">Pyropia yezoensis</name>
    <name type="common">Susabi-nori</name>
    <name type="synonym">Porphyra yezoensis</name>
    <dbReference type="NCBI Taxonomy" id="2788"/>
    <lineage>
        <taxon>Eukaryota</taxon>
        <taxon>Rhodophyta</taxon>
        <taxon>Bangiophyceae</taxon>
        <taxon>Bangiales</taxon>
        <taxon>Bangiaceae</taxon>
        <taxon>Pyropia</taxon>
    </lineage>
</organism>
<protein>
    <submittedName>
        <fullName evidence="1">Uncharacterized protein</fullName>
    </submittedName>
</protein>
<name>A0ACC3BQR0_PYRYE</name>
<reference evidence="1" key="1">
    <citation type="submission" date="2019-11" db="EMBL/GenBank/DDBJ databases">
        <title>Nori genome reveals adaptations in red seaweeds to the harsh intertidal environment.</title>
        <authorList>
            <person name="Wang D."/>
            <person name="Mao Y."/>
        </authorList>
    </citation>
    <scope>NUCLEOTIDE SEQUENCE</scope>
    <source>
        <tissue evidence="1">Gametophyte</tissue>
    </source>
</reference>
<proteinExistence type="predicted"/>
<evidence type="ECO:0000313" key="1">
    <source>
        <dbReference type="EMBL" id="KAK1859716.1"/>
    </source>
</evidence>